<dbReference type="OMA" id="RHGASQM"/>
<comment type="function">
    <text evidence="1">Catalyzes the last step of tRNA splicing, the transfer of the splice junction 2'-phosphate from ligated tRNA to NAD to produce ADP-ribose 1''-2'' cyclic phosphate.</text>
</comment>
<evidence type="ECO:0000256" key="3">
    <source>
        <dbReference type="ARBA" id="ARBA00012007"/>
    </source>
</evidence>
<dbReference type="GO" id="GO:0006388">
    <property type="term" value="P:tRNA splicing, via endonucleolytic cleavage and ligation"/>
    <property type="evidence" value="ECO:0007669"/>
    <property type="project" value="EnsemblFungi"/>
</dbReference>
<dbReference type="GO" id="GO:0000215">
    <property type="term" value="F:tRNA 2'-phosphotransferase activity"/>
    <property type="evidence" value="ECO:0007669"/>
    <property type="project" value="UniProtKB-EC"/>
</dbReference>
<evidence type="ECO:0000256" key="5">
    <source>
        <dbReference type="ARBA" id="ARBA00023027"/>
    </source>
</evidence>
<dbReference type="Pfam" id="PF01885">
    <property type="entry name" value="PTS_2-RNA"/>
    <property type="match status" value="1"/>
</dbReference>
<dbReference type="EMBL" id="GL996503">
    <property type="protein sequence ID" value="EGW31208.1"/>
    <property type="molecule type" value="Genomic_DNA"/>
</dbReference>
<reference evidence="7 8" key="1">
    <citation type="journal article" date="2011" name="Proc. Natl. Acad. Sci. U.S.A.">
        <title>Comparative genomics of xylose-fermenting fungi for enhanced biofuel production.</title>
        <authorList>
            <person name="Wohlbach D.J."/>
            <person name="Kuo A."/>
            <person name="Sato T.K."/>
            <person name="Potts K.M."/>
            <person name="Salamov A.A."/>
            <person name="LaButti K.M."/>
            <person name="Sun H."/>
            <person name="Clum A."/>
            <person name="Pangilinan J.L."/>
            <person name="Lindquist E.A."/>
            <person name="Lucas S."/>
            <person name="Lapidus A."/>
            <person name="Jin M."/>
            <person name="Gunawan C."/>
            <person name="Balan V."/>
            <person name="Dale B.E."/>
            <person name="Jeffries T.W."/>
            <person name="Zinkel R."/>
            <person name="Barry K.W."/>
            <person name="Grigoriev I.V."/>
            <person name="Gasch A.P."/>
        </authorList>
    </citation>
    <scope>NUCLEOTIDE SEQUENCE [LARGE SCALE GENOMIC DNA]</scope>
    <source>
        <strain evidence="8">NRRL Y-27907 / 11-Y1</strain>
    </source>
</reference>
<dbReference type="HOGENOM" id="CLU_052998_1_1_1"/>
<dbReference type="FunFam" id="1.10.10.970:FF:000002">
    <property type="entry name" value="Tpt1p"/>
    <property type="match status" value="1"/>
</dbReference>
<comment type="similarity">
    <text evidence="2">Belongs to the KptA/TPT1 family.</text>
</comment>
<dbReference type="PANTHER" id="PTHR12684">
    <property type="entry name" value="PUTATIVE PHOSPHOTRANSFERASE"/>
    <property type="match status" value="1"/>
</dbReference>
<keyword evidence="8" id="KW-1185">Reference proteome</keyword>
<dbReference type="GO" id="GO:0005634">
    <property type="term" value="C:nucleus"/>
    <property type="evidence" value="ECO:0007669"/>
    <property type="project" value="EnsemblFungi"/>
</dbReference>
<dbReference type="InterPro" id="IPR042080">
    <property type="entry name" value="RNA_2'-PTrans_N"/>
</dbReference>
<proteinExistence type="inferred from homology"/>
<comment type="catalytic activity">
    <reaction evidence="6">
        <text>2'-phospho-[ligated tRNA] + NAD(+) = mature tRNA + ADP-alpha-D-ribose 1'',2''-cyclic phosphate + nicotinamide</text>
        <dbReference type="Rhea" id="RHEA:23324"/>
        <dbReference type="Rhea" id="RHEA-COMP:11106"/>
        <dbReference type="Rhea" id="RHEA-COMP:11107"/>
        <dbReference type="ChEBI" id="CHEBI:17154"/>
        <dbReference type="ChEBI" id="CHEBI:57540"/>
        <dbReference type="ChEBI" id="CHEBI:76596"/>
        <dbReference type="ChEBI" id="CHEBI:82883"/>
        <dbReference type="ChEBI" id="CHEBI:85027"/>
        <dbReference type="EC" id="2.7.1.160"/>
    </reaction>
</comment>
<dbReference type="PANTHER" id="PTHR12684:SF2">
    <property type="entry name" value="TRNA 2'-PHOSPHOTRANSFERASE 1"/>
    <property type="match status" value="1"/>
</dbReference>
<dbReference type="AlphaFoldDB" id="G3AQX9"/>
<dbReference type="FunCoup" id="G3AQX9">
    <property type="interactions" value="224"/>
</dbReference>
<dbReference type="RefSeq" id="XP_007375986.1">
    <property type="nucleotide sequence ID" value="XM_007375924.1"/>
</dbReference>
<name>G3AQX9_SPAPN</name>
<dbReference type="InterPro" id="IPR042081">
    <property type="entry name" value="RNA_2'-PTrans_C"/>
</dbReference>
<evidence type="ECO:0000256" key="6">
    <source>
        <dbReference type="ARBA" id="ARBA00047949"/>
    </source>
</evidence>
<evidence type="ECO:0000256" key="2">
    <source>
        <dbReference type="ARBA" id="ARBA00009836"/>
    </source>
</evidence>
<dbReference type="STRING" id="619300.G3AQX9"/>
<protein>
    <recommendedName>
        <fullName evidence="3">2'-phosphotransferase</fullName>
        <ecNumber evidence="3">2.7.1.160</ecNumber>
    </recommendedName>
</protein>
<dbReference type="KEGG" id="spaa:SPAPADRAFT_61790"/>
<accession>G3AQX9</accession>
<dbReference type="OrthoDB" id="419694at2759"/>
<dbReference type="eggNOG" id="KOG2278">
    <property type="taxonomic scope" value="Eukaryota"/>
</dbReference>
<dbReference type="GO" id="GO:0005737">
    <property type="term" value="C:cytoplasm"/>
    <property type="evidence" value="ECO:0007669"/>
    <property type="project" value="EnsemblFungi"/>
</dbReference>
<dbReference type="Proteomes" id="UP000000709">
    <property type="component" value="Unassembled WGS sequence"/>
</dbReference>
<dbReference type="SUPFAM" id="SSF56399">
    <property type="entry name" value="ADP-ribosylation"/>
    <property type="match status" value="1"/>
</dbReference>
<evidence type="ECO:0000256" key="4">
    <source>
        <dbReference type="ARBA" id="ARBA00022679"/>
    </source>
</evidence>
<dbReference type="Gene3D" id="1.10.10.970">
    <property type="entry name" value="RNA 2'-phosphotransferase, Tpt1/KptA family, N-terminal domain"/>
    <property type="match status" value="1"/>
</dbReference>
<evidence type="ECO:0000256" key="1">
    <source>
        <dbReference type="ARBA" id="ARBA00003343"/>
    </source>
</evidence>
<keyword evidence="4" id="KW-0808">Transferase</keyword>
<gene>
    <name evidence="7" type="ORF">SPAPADRAFT_61790</name>
</gene>
<keyword evidence="5" id="KW-0520">NAD</keyword>
<dbReference type="InParanoid" id="G3AQX9"/>
<organism evidence="8">
    <name type="scientific">Spathaspora passalidarum (strain NRRL Y-27907 / 11-Y1)</name>
    <dbReference type="NCBI Taxonomy" id="619300"/>
    <lineage>
        <taxon>Eukaryota</taxon>
        <taxon>Fungi</taxon>
        <taxon>Dikarya</taxon>
        <taxon>Ascomycota</taxon>
        <taxon>Saccharomycotina</taxon>
        <taxon>Pichiomycetes</taxon>
        <taxon>Debaryomycetaceae</taxon>
        <taxon>Spathaspora</taxon>
    </lineage>
</organism>
<dbReference type="InterPro" id="IPR002745">
    <property type="entry name" value="Ptrans_KptA/Tpt1"/>
</dbReference>
<evidence type="ECO:0000313" key="8">
    <source>
        <dbReference type="Proteomes" id="UP000000709"/>
    </source>
</evidence>
<sequence>MSAPSPAKRDVLISKALSYLLRHGAEKEKLDIDDQGYVKISQLLNHQRLKTNKVTRDDLVHIVHSNDKKRFTINEEGDAICANQGHSLKKVSNPNLDPMTLDELIGLNIYHGTYKNKLPKMKESGGLSRMNRNHIHFTCRAYHTLSGTRHNANVLVYVDVEKCVANGIQFFKSLNNVILTEGDSNGQIPWEFVSKIVGIDGNELDKNDI</sequence>
<dbReference type="GeneID" id="18874048"/>
<dbReference type="Gene3D" id="3.20.170.30">
    <property type="match status" value="1"/>
</dbReference>
<evidence type="ECO:0000313" key="7">
    <source>
        <dbReference type="EMBL" id="EGW31208.1"/>
    </source>
</evidence>
<dbReference type="EC" id="2.7.1.160" evidence="3"/>